<dbReference type="GO" id="GO:0032543">
    <property type="term" value="P:mitochondrial translation"/>
    <property type="evidence" value="ECO:0007669"/>
    <property type="project" value="UniProtKB-UniRule"/>
</dbReference>
<evidence type="ECO:0000256" key="3">
    <source>
        <dbReference type="ARBA" id="ARBA00022840"/>
    </source>
</evidence>
<dbReference type="Proteomes" id="UP000504635">
    <property type="component" value="Unplaced"/>
</dbReference>
<protein>
    <recommendedName>
        <fullName evidence="5">Glutamyl-tRNA(Gln) amidotransferase subunit A, mitochondrial</fullName>
        <shortName evidence="5">Glu-AdT subunit A</shortName>
        <ecNumber evidence="5">6.3.5.7</ecNumber>
    </recommendedName>
</protein>
<dbReference type="HAMAP" id="MF_00120">
    <property type="entry name" value="GatA"/>
    <property type="match status" value="1"/>
</dbReference>
<dbReference type="KEGG" id="soy:115881751"/>
<feature type="active site" description="Acyl-ester intermediate" evidence="5">
    <location>
        <position position="183"/>
    </location>
</feature>
<dbReference type="GO" id="GO:0050567">
    <property type="term" value="F:glutaminyl-tRNA synthase (glutamine-hydrolyzing) activity"/>
    <property type="evidence" value="ECO:0007669"/>
    <property type="project" value="UniProtKB-UniRule"/>
</dbReference>
<dbReference type="InParanoid" id="A0A6J2XW15"/>
<comment type="similarity">
    <text evidence="5">Belongs to the amidase family. GatA subfamily.</text>
</comment>
<evidence type="ECO:0000256" key="1">
    <source>
        <dbReference type="ARBA" id="ARBA00022598"/>
    </source>
</evidence>
<reference evidence="8" key="1">
    <citation type="submission" date="2025-08" db="UniProtKB">
        <authorList>
            <consortium name="RefSeq"/>
        </authorList>
    </citation>
    <scope>IDENTIFICATION</scope>
    <source>
        <tissue evidence="8">Gonads</tissue>
    </source>
</reference>
<keyword evidence="4 5" id="KW-0648">Protein biosynthesis</keyword>
<dbReference type="EC" id="6.3.5.7" evidence="5"/>
<keyword evidence="5" id="KW-0496">Mitochondrion</keyword>
<dbReference type="CTD" id="42283"/>
<dbReference type="FunCoup" id="A0A6J2XW15">
    <property type="interactions" value="781"/>
</dbReference>
<dbReference type="GO" id="GO:0005739">
    <property type="term" value="C:mitochondrion"/>
    <property type="evidence" value="ECO:0007669"/>
    <property type="project" value="UniProtKB-SubCell"/>
</dbReference>
<dbReference type="InterPro" id="IPR023631">
    <property type="entry name" value="Amidase_dom"/>
</dbReference>
<dbReference type="PANTHER" id="PTHR11895">
    <property type="entry name" value="TRANSAMIDASE"/>
    <property type="match status" value="1"/>
</dbReference>
<dbReference type="InterPro" id="IPR004412">
    <property type="entry name" value="GatA"/>
</dbReference>
<evidence type="ECO:0000256" key="4">
    <source>
        <dbReference type="ARBA" id="ARBA00022917"/>
    </source>
</evidence>
<dbReference type="InterPro" id="IPR036928">
    <property type="entry name" value="AS_sf"/>
</dbReference>
<dbReference type="AlphaFoldDB" id="A0A6J2XW15"/>
<dbReference type="GeneID" id="115881751"/>
<gene>
    <name evidence="8" type="primary">LOC115881751</name>
    <name evidence="5" type="synonym">GatA</name>
</gene>
<sequence length="496" mass="54812">MEKVLNTNIKTTFKLLIENIVTVPEITAAAFNKAREFKKYNSFINLTEESANKQAEESQKRYDEKKPISELDGVPVAVKDNFCTKEVATTCASKMLQNFIPTYNATVVERLKNAGAVLIGKTNLDQFAMGSGTVDSIYGPSKNIWGYQGDDNFHIAGGSSGGSSIAVASGICFGALGSDTGGSTRNPASYCGVVGFKPTYGLVSRYGLIPLVNSMDVPGILTRTVDDCVSILNAIAGFDDKDSTSLERPFKKIRLPPADKMTIKDLKIGIPVEYYNEHLSDEVYFAWNEIANLLSNNGAIVKQISMPNTEHSIVCYSILNQCEVASNMARYDGIQYGYRAEENSSTEKLYATSRSQGFNEVVRNRILTGNYFLLTRNYEKYFNKALKVRRLIANDFHKAWEEVQILLTPTTLTTAPLYKDFVQKTNRDQCALQDYCTQPANMAGVPAISVPIKLSNNGLPISLQLIGRNLSEPMLLAVAKYIENLVQFPHFVNKSS</sequence>
<dbReference type="GO" id="GO:0070681">
    <property type="term" value="P:glutaminyl-tRNAGln biosynthesis via transamidation"/>
    <property type="evidence" value="ECO:0007669"/>
    <property type="project" value="UniProtKB-UniRule"/>
</dbReference>
<name>A0A6J2XW15_SITOR</name>
<evidence type="ECO:0000313" key="8">
    <source>
        <dbReference type="RefSeq" id="XP_030755246.1"/>
    </source>
</evidence>
<comment type="catalytic activity">
    <reaction evidence="5">
        <text>L-glutamyl-tRNA(Gln) + L-glutamine + ATP + H2O = L-glutaminyl-tRNA(Gln) + L-glutamate + ADP + phosphate + H(+)</text>
        <dbReference type="Rhea" id="RHEA:17521"/>
        <dbReference type="Rhea" id="RHEA-COMP:9681"/>
        <dbReference type="Rhea" id="RHEA-COMP:9684"/>
        <dbReference type="ChEBI" id="CHEBI:15377"/>
        <dbReference type="ChEBI" id="CHEBI:15378"/>
        <dbReference type="ChEBI" id="CHEBI:29985"/>
        <dbReference type="ChEBI" id="CHEBI:30616"/>
        <dbReference type="ChEBI" id="CHEBI:43474"/>
        <dbReference type="ChEBI" id="CHEBI:58359"/>
        <dbReference type="ChEBI" id="CHEBI:78520"/>
        <dbReference type="ChEBI" id="CHEBI:78521"/>
        <dbReference type="ChEBI" id="CHEBI:456216"/>
        <dbReference type="EC" id="6.3.5.7"/>
    </reaction>
</comment>
<dbReference type="RefSeq" id="XP_030755246.1">
    <property type="nucleotide sequence ID" value="XM_030899386.1"/>
</dbReference>
<keyword evidence="3 5" id="KW-0067">ATP-binding</keyword>
<keyword evidence="7" id="KW-1185">Reference proteome</keyword>
<keyword evidence="1 5" id="KW-0436">Ligase</keyword>
<dbReference type="GO" id="GO:0030956">
    <property type="term" value="C:glutamyl-tRNA(Gln) amidotransferase complex"/>
    <property type="evidence" value="ECO:0007669"/>
    <property type="project" value="UniProtKB-UniRule"/>
</dbReference>
<evidence type="ECO:0000259" key="6">
    <source>
        <dbReference type="Pfam" id="PF01425"/>
    </source>
</evidence>
<dbReference type="GO" id="GO:0005524">
    <property type="term" value="F:ATP binding"/>
    <property type="evidence" value="ECO:0007669"/>
    <property type="project" value="UniProtKB-KW"/>
</dbReference>
<dbReference type="Gene3D" id="3.90.1300.10">
    <property type="entry name" value="Amidase signature (AS) domain"/>
    <property type="match status" value="1"/>
</dbReference>
<evidence type="ECO:0000256" key="5">
    <source>
        <dbReference type="HAMAP-Rule" id="MF_03150"/>
    </source>
</evidence>
<accession>A0A6J2XW15</accession>
<proteinExistence type="inferred from homology"/>
<comment type="subunit">
    <text evidence="5">Subunit of the heterotrimeric GatCAB amidotransferase (AdT) complex, composed of A, B and C subunits.</text>
</comment>
<comment type="function">
    <text evidence="5">Allows the formation of correctly charged Gln-tRNA(Gln) through the transamidation of misacylated Glu-tRNA(Gln) in the mitochondria. The reaction takes place in the presence of glutamine and ATP through an activated gamma-phospho-Glu-tRNA(Gln).</text>
</comment>
<evidence type="ECO:0000313" key="7">
    <source>
        <dbReference type="Proteomes" id="UP000504635"/>
    </source>
</evidence>
<dbReference type="InterPro" id="IPR000120">
    <property type="entry name" value="Amidase"/>
</dbReference>
<dbReference type="PANTHER" id="PTHR11895:SF7">
    <property type="entry name" value="GLUTAMYL-TRNA(GLN) AMIDOTRANSFERASE SUBUNIT A, MITOCHONDRIAL"/>
    <property type="match status" value="1"/>
</dbReference>
<comment type="subcellular location">
    <subcellularLocation>
        <location evidence="5">Mitochondrion</location>
    </subcellularLocation>
</comment>
<dbReference type="OrthoDB" id="421993at2759"/>
<keyword evidence="2 5" id="KW-0547">Nucleotide-binding</keyword>
<dbReference type="NCBIfam" id="TIGR00132">
    <property type="entry name" value="gatA"/>
    <property type="match status" value="1"/>
</dbReference>
<feature type="active site" description="Charge relay system" evidence="5">
    <location>
        <position position="79"/>
    </location>
</feature>
<feature type="domain" description="Amidase" evidence="6">
    <location>
        <begin position="25"/>
        <end position="476"/>
    </location>
</feature>
<dbReference type="Pfam" id="PF01425">
    <property type="entry name" value="Amidase"/>
    <property type="match status" value="1"/>
</dbReference>
<evidence type="ECO:0000256" key="2">
    <source>
        <dbReference type="ARBA" id="ARBA00022741"/>
    </source>
</evidence>
<organism evidence="7 8">
    <name type="scientific">Sitophilus oryzae</name>
    <name type="common">Rice weevil</name>
    <name type="synonym">Curculio oryzae</name>
    <dbReference type="NCBI Taxonomy" id="7048"/>
    <lineage>
        <taxon>Eukaryota</taxon>
        <taxon>Metazoa</taxon>
        <taxon>Ecdysozoa</taxon>
        <taxon>Arthropoda</taxon>
        <taxon>Hexapoda</taxon>
        <taxon>Insecta</taxon>
        <taxon>Pterygota</taxon>
        <taxon>Neoptera</taxon>
        <taxon>Endopterygota</taxon>
        <taxon>Coleoptera</taxon>
        <taxon>Polyphaga</taxon>
        <taxon>Cucujiformia</taxon>
        <taxon>Curculionidae</taxon>
        <taxon>Dryophthorinae</taxon>
        <taxon>Sitophilus</taxon>
    </lineage>
</organism>
<dbReference type="SUPFAM" id="SSF75304">
    <property type="entry name" value="Amidase signature (AS) enzymes"/>
    <property type="match status" value="1"/>
</dbReference>
<feature type="active site" description="Charge relay system" evidence="5">
    <location>
        <position position="159"/>
    </location>
</feature>